<dbReference type="EMBL" id="KQ947439">
    <property type="protein sequence ID" value="KUJ07457.1"/>
    <property type="molecule type" value="Genomic_DNA"/>
</dbReference>
<dbReference type="PANTHER" id="PTHR36156">
    <property type="entry name" value="SLR2101 PROTEIN"/>
    <property type="match status" value="1"/>
</dbReference>
<keyword evidence="2" id="KW-1185">Reference proteome</keyword>
<name>A0A132B703_MOLSC</name>
<dbReference type="InterPro" id="IPR011051">
    <property type="entry name" value="RmlC_Cupin_sf"/>
</dbReference>
<gene>
    <name evidence="1" type="ORF">LY89DRAFT_711997</name>
</gene>
<reference evidence="1 2" key="1">
    <citation type="submission" date="2015-10" db="EMBL/GenBank/DDBJ databases">
        <title>Full genome of DAOMC 229536 Phialocephala scopiformis, a fungal endophyte of spruce producing the potent anti-insectan compound rugulosin.</title>
        <authorList>
            <consortium name="DOE Joint Genome Institute"/>
            <person name="Walker A.K."/>
            <person name="Frasz S.L."/>
            <person name="Seifert K.A."/>
            <person name="Miller J.D."/>
            <person name="Mondo S.J."/>
            <person name="Labutti K."/>
            <person name="Lipzen A."/>
            <person name="Dockter R."/>
            <person name="Kennedy M."/>
            <person name="Grigoriev I.V."/>
            <person name="Spatafora J.W."/>
        </authorList>
    </citation>
    <scope>NUCLEOTIDE SEQUENCE [LARGE SCALE GENOMIC DNA]</scope>
    <source>
        <strain evidence="1 2">CBS 120377</strain>
    </source>
</reference>
<dbReference type="CDD" id="cd02231">
    <property type="entry name" value="cupin_BLL6423-like"/>
    <property type="match status" value="1"/>
</dbReference>
<dbReference type="InterPro" id="IPR014710">
    <property type="entry name" value="RmlC-like_jellyroll"/>
</dbReference>
<evidence type="ECO:0000313" key="1">
    <source>
        <dbReference type="EMBL" id="KUJ07457.1"/>
    </source>
</evidence>
<dbReference type="Gene3D" id="2.60.120.10">
    <property type="entry name" value="Jelly Rolls"/>
    <property type="match status" value="1"/>
</dbReference>
<dbReference type="SUPFAM" id="SSF51182">
    <property type="entry name" value="RmlC-like cupins"/>
    <property type="match status" value="1"/>
</dbReference>
<protein>
    <submittedName>
        <fullName evidence="1">Uncharacterized protein</fullName>
    </submittedName>
</protein>
<dbReference type="KEGG" id="psco:LY89DRAFT_711997"/>
<dbReference type="OrthoDB" id="5840532at2759"/>
<dbReference type="AlphaFoldDB" id="A0A132B703"/>
<sequence>MASSQPAPSTLENGLPEIHRYITTTNPSGQAVLSTTIPTPSIWTTIGTATKFFLAYTTRVFPVHLSRSSSTPPDISSYASDLASPPGLSISTGTVMRYVDMAPGSLSPMHVTKSLDYGIVIEGEVELVLDGGRGGGTMHAWRNASEEAWARMVFVMVGAEGEGLVEDLGGAEGVRGGE</sequence>
<dbReference type="PANTHER" id="PTHR36156:SF3">
    <property type="entry name" value="CUPIN 2 CONSERVED BARREL DOMAIN-CONTAINING PROTEIN"/>
    <property type="match status" value="1"/>
</dbReference>
<dbReference type="GeneID" id="28827671"/>
<dbReference type="Proteomes" id="UP000070700">
    <property type="component" value="Unassembled WGS sequence"/>
</dbReference>
<proteinExistence type="predicted"/>
<dbReference type="RefSeq" id="XP_018061812.1">
    <property type="nucleotide sequence ID" value="XM_018217945.1"/>
</dbReference>
<evidence type="ECO:0000313" key="2">
    <source>
        <dbReference type="Proteomes" id="UP000070700"/>
    </source>
</evidence>
<organism evidence="1 2">
    <name type="scientific">Mollisia scopiformis</name>
    <name type="common">Conifer needle endophyte fungus</name>
    <name type="synonym">Phialocephala scopiformis</name>
    <dbReference type="NCBI Taxonomy" id="149040"/>
    <lineage>
        <taxon>Eukaryota</taxon>
        <taxon>Fungi</taxon>
        <taxon>Dikarya</taxon>
        <taxon>Ascomycota</taxon>
        <taxon>Pezizomycotina</taxon>
        <taxon>Leotiomycetes</taxon>
        <taxon>Helotiales</taxon>
        <taxon>Mollisiaceae</taxon>
        <taxon>Mollisia</taxon>
    </lineage>
</organism>
<dbReference type="InterPro" id="IPR047142">
    <property type="entry name" value="OryJ/VirC-like"/>
</dbReference>
<accession>A0A132B703</accession>
<dbReference type="InParanoid" id="A0A132B703"/>